<sequence length="105" mass="11030">LEKGKKKRPEVAPLTRPKRSLFGSSSHTSSSSTTTPMSSRDPSFNIGPPPKAKAGSSVQHGAAARKRPTSSNIQKPSKDGSLLVIAPESRDQGPLVHFVTPGKSS</sequence>
<feature type="compositionally biased region" description="Low complexity" evidence="1">
    <location>
        <begin position="24"/>
        <end position="39"/>
    </location>
</feature>
<feature type="non-terminal residue" evidence="2">
    <location>
        <position position="1"/>
    </location>
</feature>
<reference evidence="2 3" key="1">
    <citation type="submission" date="2024-11" db="EMBL/GenBank/DDBJ databases">
        <title>Adaptive evolution of stress response genes in parasites aligns with host niche diversity.</title>
        <authorList>
            <person name="Hahn C."/>
            <person name="Resl P."/>
        </authorList>
    </citation>
    <scope>NUCLEOTIDE SEQUENCE [LARGE SCALE GENOMIC DNA]</scope>
    <source>
        <strain evidence="2">EGGRZ-B1_66</strain>
        <tissue evidence="2">Body</tissue>
    </source>
</reference>
<comment type="caution">
    <text evidence="2">The sequence shown here is derived from an EMBL/GenBank/DDBJ whole genome shotgun (WGS) entry which is preliminary data.</text>
</comment>
<gene>
    <name evidence="2" type="ORF">Ciccas_011056</name>
</gene>
<dbReference type="EMBL" id="JBJKFK010003008">
    <property type="protein sequence ID" value="KAL3310381.1"/>
    <property type="molecule type" value="Genomic_DNA"/>
</dbReference>
<protein>
    <submittedName>
        <fullName evidence="2">Uncharacterized protein</fullName>
    </submittedName>
</protein>
<accession>A0ABD2PSC6</accession>
<feature type="region of interest" description="Disordered" evidence="1">
    <location>
        <begin position="1"/>
        <end position="105"/>
    </location>
</feature>
<proteinExistence type="predicted"/>
<dbReference type="AlphaFoldDB" id="A0ABD2PSC6"/>
<evidence type="ECO:0000313" key="2">
    <source>
        <dbReference type="EMBL" id="KAL3310381.1"/>
    </source>
</evidence>
<keyword evidence="3" id="KW-1185">Reference proteome</keyword>
<dbReference type="Proteomes" id="UP001626550">
    <property type="component" value="Unassembled WGS sequence"/>
</dbReference>
<name>A0ABD2PSC6_9PLAT</name>
<feature type="non-terminal residue" evidence="2">
    <location>
        <position position="105"/>
    </location>
</feature>
<evidence type="ECO:0000256" key="1">
    <source>
        <dbReference type="SAM" id="MobiDB-lite"/>
    </source>
</evidence>
<evidence type="ECO:0000313" key="3">
    <source>
        <dbReference type="Proteomes" id="UP001626550"/>
    </source>
</evidence>
<organism evidence="2 3">
    <name type="scientific">Cichlidogyrus casuarinus</name>
    <dbReference type="NCBI Taxonomy" id="1844966"/>
    <lineage>
        <taxon>Eukaryota</taxon>
        <taxon>Metazoa</taxon>
        <taxon>Spiralia</taxon>
        <taxon>Lophotrochozoa</taxon>
        <taxon>Platyhelminthes</taxon>
        <taxon>Monogenea</taxon>
        <taxon>Monopisthocotylea</taxon>
        <taxon>Dactylogyridea</taxon>
        <taxon>Ancyrocephalidae</taxon>
        <taxon>Cichlidogyrus</taxon>
    </lineage>
</organism>